<keyword evidence="2" id="KW-0472">Membrane</keyword>
<evidence type="ECO:0000256" key="3">
    <source>
        <dbReference type="SAM" id="SignalP"/>
    </source>
</evidence>
<keyword evidence="5" id="KW-1185">Reference proteome</keyword>
<evidence type="ECO:0008006" key="6">
    <source>
        <dbReference type="Google" id="ProtNLM"/>
    </source>
</evidence>
<sequence length="253" mass="25102">MTRRRVAVVLAALSLVLTGAAGVVGSAGSAQAAGYRYWSFWDRAGDHWTYATQGPSLARPADGDVQGFRFAVSADSQDASQPRGAASFTAICAGTPARAGTKRVALVLDFGTAADAPGGESPPSPSPRTACARVAPAATTAEALAAVAKPLRYDANALLCAIAGYPEKGCGEQVATAGSADASAGGTTEPPQPTDGTKQPMGQPTTQPEAGDGDSGDSGGGPSLGVYGGAAAVAVLAAAAVWQARRRGSRRNG</sequence>
<feature type="compositionally biased region" description="Polar residues" evidence="1">
    <location>
        <begin position="194"/>
        <end position="208"/>
    </location>
</feature>
<feature type="compositionally biased region" description="Low complexity" evidence="1">
    <location>
        <begin position="176"/>
        <end position="188"/>
    </location>
</feature>
<proteinExistence type="predicted"/>
<protein>
    <recommendedName>
        <fullName evidence="6">Secreted protein</fullName>
    </recommendedName>
</protein>
<dbReference type="RefSeq" id="WP_307042363.1">
    <property type="nucleotide sequence ID" value="NZ_JAUSYA010000001.1"/>
</dbReference>
<dbReference type="InterPro" id="IPR047703">
    <property type="entry name" value="SCO2322-like"/>
</dbReference>
<feature type="chain" id="PRO_5047414469" description="Secreted protein" evidence="3">
    <location>
        <begin position="33"/>
        <end position="253"/>
    </location>
</feature>
<accession>A0ABU0Q0V3</accession>
<organism evidence="4 5">
    <name type="scientific">Streptomyces achromogenes</name>
    <dbReference type="NCBI Taxonomy" id="67255"/>
    <lineage>
        <taxon>Bacteria</taxon>
        <taxon>Bacillati</taxon>
        <taxon>Actinomycetota</taxon>
        <taxon>Actinomycetes</taxon>
        <taxon>Kitasatosporales</taxon>
        <taxon>Streptomycetaceae</taxon>
        <taxon>Streptomyces</taxon>
    </lineage>
</organism>
<feature type="signal peptide" evidence="3">
    <location>
        <begin position="1"/>
        <end position="32"/>
    </location>
</feature>
<keyword evidence="2" id="KW-0812">Transmembrane</keyword>
<comment type="caution">
    <text evidence="4">The sequence shown here is derived from an EMBL/GenBank/DDBJ whole genome shotgun (WGS) entry which is preliminary data.</text>
</comment>
<keyword evidence="3" id="KW-0732">Signal</keyword>
<evidence type="ECO:0000313" key="5">
    <source>
        <dbReference type="Proteomes" id="UP001243364"/>
    </source>
</evidence>
<evidence type="ECO:0000256" key="1">
    <source>
        <dbReference type="SAM" id="MobiDB-lite"/>
    </source>
</evidence>
<dbReference type="Proteomes" id="UP001243364">
    <property type="component" value="Unassembled WGS sequence"/>
</dbReference>
<keyword evidence="2" id="KW-1133">Transmembrane helix</keyword>
<dbReference type="EMBL" id="JAUSYA010000001">
    <property type="protein sequence ID" value="MDQ0683458.1"/>
    <property type="molecule type" value="Genomic_DNA"/>
</dbReference>
<reference evidence="4 5" key="1">
    <citation type="submission" date="2023-07" db="EMBL/GenBank/DDBJ databases">
        <title>Comparative genomics of wheat-associated soil bacteria to identify genetic determinants of phenazine resistance.</title>
        <authorList>
            <person name="Mouncey N."/>
        </authorList>
    </citation>
    <scope>NUCLEOTIDE SEQUENCE [LARGE SCALE GENOMIC DNA]</scope>
    <source>
        <strain evidence="4 5">W4I19-2</strain>
    </source>
</reference>
<dbReference type="NCBIfam" id="NF040672">
    <property type="entry name" value="SCO2322_fam"/>
    <property type="match status" value="1"/>
</dbReference>
<feature type="transmembrane region" description="Helical" evidence="2">
    <location>
        <begin position="224"/>
        <end position="242"/>
    </location>
</feature>
<name>A0ABU0Q0V3_STRAH</name>
<gene>
    <name evidence="4" type="ORF">QFZ56_002421</name>
</gene>
<dbReference type="InterPro" id="IPR047704">
    <property type="entry name" value="GPS-CTERM"/>
</dbReference>
<evidence type="ECO:0000313" key="4">
    <source>
        <dbReference type="EMBL" id="MDQ0683458.1"/>
    </source>
</evidence>
<evidence type="ECO:0000256" key="2">
    <source>
        <dbReference type="SAM" id="Phobius"/>
    </source>
</evidence>
<dbReference type="NCBIfam" id="NF040681">
    <property type="entry name" value="GPS-CTERM"/>
    <property type="match status" value="1"/>
</dbReference>
<feature type="region of interest" description="Disordered" evidence="1">
    <location>
        <begin position="176"/>
        <end position="224"/>
    </location>
</feature>